<sequence>MDFKTLTKNGNVGFYQSCEITELFLIRKKDKTTFNFYTISVFEEKPFVGRKQQFLCKPISVNKEYNIGIQRYWLSLTEAEQNYNILKSKGKWLYEGKSISNFPKLNGLSKQYIPSIDGNRINKVLKNNYTGSYILEFFDEDKSNFDDLLNIENLSKLNVISDKIKNIVPIDLSVVRDRIGNFIFQFPITILHSDARALKTWDGVIIDFSWHKKLKSIPECLLQVESTFDKNYMGSTIEDYNKSSTQSVNIGNLDQINHIKIWRKEPSLILSTFSGSFIRNFSFNMGIVSPEPRLFELDGKMVQVQVSSNEGPRNKKAKHSYTDFISNNLYDAEKKQLEKNLAFKQYNSSKKGTVEDLRLLIKQHGKNGAFIWDPFLSPNDIFNTLYFSADGGVPLKAIGSITDTVKSVYDLKGKTASDIIENYKGEFENPINNNYHLNIEFRIQHGNFGWSFHDRFLIFPSNELKRSKVYSLGTSINSYGKSHHILQEVSHPQPVVDAFNELWDNLNNSDCLVWKNPK</sequence>
<dbReference type="NCBIfam" id="NF040700">
    <property type="entry name" value="VPA1262_N_dom"/>
    <property type="match status" value="1"/>
</dbReference>
<evidence type="ECO:0000313" key="2">
    <source>
        <dbReference type="Proteomes" id="UP000256919"/>
    </source>
</evidence>
<comment type="caution">
    <text evidence="1">The sequence shown here is derived from an EMBL/GenBank/DDBJ whole genome shotgun (WGS) entry which is preliminary data.</text>
</comment>
<protein>
    <submittedName>
        <fullName evidence="1">Uncharacterized protein</fullName>
    </submittedName>
</protein>
<accession>A0A3D9LMM9</accession>
<dbReference type="EMBL" id="QREI01000011">
    <property type="protein sequence ID" value="REE07804.1"/>
    <property type="molecule type" value="Genomic_DNA"/>
</dbReference>
<name>A0A3D9LMM9_9FLAO</name>
<dbReference type="RefSeq" id="WP_115812910.1">
    <property type="nucleotide sequence ID" value="NZ_QREI01000011.1"/>
</dbReference>
<evidence type="ECO:0000313" key="1">
    <source>
        <dbReference type="EMBL" id="REE07804.1"/>
    </source>
</evidence>
<dbReference type="AlphaFoldDB" id="A0A3D9LMM9"/>
<proteinExistence type="predicted"/>
<keyword evidence="2" id="KW-1185">Reference proteome</keyword>
<organism evidence="1 2">
    <name type="scientific">Winogradskyella pacifica</name>
    <dbReference type="NCBI Taxonomy" id="664642"/>
    <lineage>
        <taxon>Bacteria</taxon>
        <taxon>Pseudomonadati</taxon>
        <taxon>Bacteroidota</taxon>
        <taxon>Flavobacteriia</taxon>
        <taxon>Flavobacteriales</taxon>
        <taxon>Flavobacteriaceae</taxon>
        <taxon>Winogradskyella</taxon>
    </lineage>
</organism>
<dbReference type="OrthoDB" id="9156203at2"/>
<dbReference type="Proteomes" id="UP000256919">
    <property type="component" value="Unassembled WGS sequence"/>
</dbReference>
<gene>
    <name evidence="1" type="ORF">DFQ09_111134</name>
</gene>
<reference evidence="1 2" key="1">
    <citation type="submission" date="2018-07" db="EMBL/GenBank/DDBJ databases">
        <title>Genomic Encyclopedia of Type Strains, Phase III (KMG-III): the genomes of soil and plant-associated and newly described type strains.</title>
        <authorList>
            <person name="Whitman W."/>
        </authorList>
    </citation>
    <scope>NUCLEOTIDE SEQUENCE [LARGE SCALE GENOMIC DNA]</scope>
    <source>
        <strain evidence="1 2">CECT 7948</strain>
    </source>
</reference>